<dbReference type="STRING" id="1048983.EL17_10760"/>
<feature type="region of interest" description="Disordered" evidence="1">
    <location>
        <begin position="128"/>
        <end position="150"/>
    </location>
</feature>
<comment type="caution">
    <text evidence="4">The sequence shown here is derived from an EMBL/GenBank/DDBJ whole genome shotgun (WGS) entry which is preliminary data.</text>
</comment>
<dbReference type="Pfam" id="PF18347">
    <property type="entry name" value="DUF5606"/>
    <property type="match status" value="1"/>
</dbReference>
<accession>A0A074L1I2</accession>
<dbReference type="Pfam" id="PF21186">
    <property type="entry name" value="DUF6852"/>
    <property type="match status" value="1"/>
</dbReference>
<dbReference type="InterPro" id="IPR049281">
    <property type="entry name" value="BVU_3817-like_C_sf"/>
</dbReference>
<proteinExistence type="predicted"/>
<dbReference type="InterPro" id="IPR049282">
    <property type="entry name" value="BVU_3817_N_sf"/>
</dbReference>
<dbReference type="InterPro" id="IPR041218">
    <property type="entry name" value="DUF5606"/>
</dbReference>
<feature type="domain" description="DUF5606" evidence="2">
    <location>
        <begin position="4"/>
        <end position="49"/>
    </location>
</feature>
<feature type="domain" description="DUF6852" evidence="3">
    <location>
        <begin position="52"/>
        <end position="122"/>
    </location>
</feature>
<dbReference type="eggNOG" id="ENOG502ZPSM">
    <property type="taxonomic scope" value="Bacteria"/>
</dbReference>
<dbReference type="EMBL" id="JMIH01000019">
    <property type="protein sequence ID" value="KEO73703.1"/>
    <property type="molecule type" value="Genomic_DNA"/>
</dbReference>
<evidence type="ECO:0000259" key="2">
    <source>
        <dbReference type="Pfam" id="PF18347"/>
    </source>
</evidence>
<gene>
    <name evidence="4" type="ORF">EL17_10760</name>
</gene>
<dbReference type="Gene3D" id="1.10.10.1650">
    <property type="match status" value="1"/>
</dbReference>
<dbReference type="Gene3D" id="2.30.30.730">
    <property type="match status" value="1"/>
</dbReference>
<organism evidence="4 5">
    <name type="scientific">Anditalea andensis</name>
    <dbReference type="NCBI Taxonomy" id="1048983"/>
    <lineage>
        <taxon>Bacteria</taxon>
        <taxon>Pseudomonadati</taxon>
        <taxon>Bacteroidota</taxon>
        <taxon>Cytophagia</taxon>
        <taxon>Cytophagales</taxon>
        <taxon>Cytophagaceae</taxon>
        <taxon>Anditalea</taxon>
    </lineage>
</organism>
<dbReference type="RefSeq" id="WP_035074135.1">
    <property type="nucleotide sequence ID" value="NZ_JMIH01000019.1"/>
</dbReference>
<evidence type="ECO:0000313" key="4">
    <source>
        <dbReference type="EMBL" id="KEO73703.1"/>
    </source>
</evidence>
<keyword evidence="5" id="KW-1185">Reference proteome</keyword>
<dbReference type="InterPro" id="IPR049280">
    <property type="entry name" value="DUF6852"/>
</dbReference>
<protein>
    <submittedName>
        <fullName evidence="4">Uncharacterized protein</fullName>
    </submittedName>
</protein>
<dbReference type="AlphaFoldDB" id="A0A074L1I2"/>
<evidence type="ECO:0000313" key="5">
    <source>
        <dbReference type="Proteomes" id="UP000027821"/>
    </source>
</evidence>
<name>A0A074L1I2_9BACT</name>
<evidence type="ECO:0000256" key="1">
    <source>
        <dbReference type="SAM" id="MobiDB-lite"/>
    </source>
</evidence>
<dbReference type="OrthoDB" id="675198at2"/>
<reference evidence="4 5" key="1">
    <citation type="submission" date="2014-04" db="EMBL/GenBank/DDBJ databases">
        <title>Characterization and application of a salt tolerant electro-active bacterium.</title>
        <authorList>
            <person name="Yang L."/>
            <person name="Wei S."/>
            <person name="Tay Q.X.M."/>
        </authorList>
    </citation>
    <scope>NUCLEOTIDE SEQUENCE [LARGE SCALE GENOMIC DNA]</scope>
    <source>
        <strain evidence="4 5">LY1</strain>
    </source>
</reference>
<dbReference type="Proteomes" id="UP000027821">
    <property type="component" value="Unassembled WGS sequence"/>
</dbReference>
<sequence>MEFKEIATVAGKPGLYKILKPSRSGVILESMDEKKGKLVVGASHRVSILSEISIYTMNEEGATSLEEVMKTIEKEFDGDLGLTTSADPDELKAFLKHVLPDYDESRVYSSDIKKLVSWYNILRKYSPESLQDSSSKDESISEEKDENTED</sequence>
<evidence type="ECO:0000259" key="3">
    <source>
        <dbReference type="Pfam" id="PF21186"/>
    </source>
</evidence>